<dbReference type="RefSeq" id="WP_189001623.1">
    <property type="nucleotide sequence ID" value="NZ_BMOU01000007.1"/>
</dbReference>
<sequence length="296" mass="29668">MSLTDVVEDYLLGWVLLAVAVGVTLPEVAVVTRAATPILAVMVGSVSLTLSADRFRAIDPRPLTATLLAHLAMPIVAFGLARAFSLSPALTVGFVLLGAVTPELVTPTMTELAGGNTALSSVVLVVAGVGSTVVVPVATGLFAGGVTVETWPIVEQLLVAVVGPMALAIAVRARYPARVAAHEGDYPAVSAVMVVLIIGGVTGANAALLRSDYAAVALVGVGALALNGAGYGLGWLATTGSDRPVRIAGALSVGMRDFAVAAALVVTAGFPPDAALPAVVFGVVEMATSAGLARWL</sequence>
<evidence type="ECO:0000256" key="2">
    <source>
        <dbReference type="ARBA" id="ARBA00022692"/>
    </source>
</evidence>
<evidence type="ECO:0000256" key="1">
    <source>
        <dbReference type="ARBA" id="ARBA00004141"/>
    </source>
</evidence>
<accession>A0A830GS65</accession>
<dbReference type="Pfam" id="PF01758">
    <property type="entry name" value="SBF"/>
    <property type="match status" value="1"/>
</dbReference>
<reference evidence="6" key="1">
    <citation type="journal article" date="2014" name="Int. J. Syst. Evol. Microbiol.">
        <title>Complete genome sequence of Corynebacterium casei LMG S-19264T (=DSM 44701T), isolated from a smear-ripened cheese.</title>
        <authorList>
            <consortium name="US DOE Joint Genome Institute (JGI-PGF)"/>
            <person name="Walter F."/>
            <person name="Albersmeier A."/>
            <person name="Kalinowski J."/>
            <person name="Ruckert C."/>
        </authorList>
    </citation>
    <scope>NUCLEOTIDE SEQUENCE</scope>
    <source>
        <strain evidence="6">JCM 17820</strain>
    </source>
</reference>
<dbReference type="GO" id="GO:0016020">
    <property type="term" value="C:membrane"/>
    <property type="evidence" value="ECO:0007669"/>
    <property type="project" value="UniProtKB-SubCell"/>
</dbReference>
<keyword evidence="2 5" id="KW-0812">Transmembrane</keyword>
<evidence type="ECO:0000313" key="7">
    <source>
        <dbReference type="Proteomes" id="UP000605784"/>
    </source>
</evidence>
<keyword evidence="4 5" id="KW-0472">Membrane</keyword>
<dbReference type="InterPro" id="IPR004710">
    <property type="entry name" value="Bilac:Na_transpt"/>
</dbReference>
<evidence type="ECO:0000256" key="4">
    <source>
        <dbReference type="ARBA" id="ARBA00023136"/>
    </source>
</evidence>
<feature type="transmembrane region" description="Helical" evidence="5">
    <location>
        <begin position="7"/>
        <end position="25"/>
    </location>
</feature>
<feature type="transmembrane region" description="Helical" evidence="5">
    <location>
        <begin position="156"/>
        <end position="175"/>
    </location>
</feature>
<protein>
    <submittedName>
        <fullName evidence="6">Putative sodium-dependent transporter YocS</fullName>
    </submittedName>
</protein>
<dbReference type="AlphaFoldDB" id="A0A830GS65"/>
<gene>
    <name evidence="6" type="primary">yocS</name>
    <name evidence="6" type="ORF">GCM10009030_37220</name>
</gene>
<dbReference type="Proteomes" id="UP000605784">
    <property type="component" value="Unassembled WGS sequence"/>
</dbReference>
<keyword evidence="3 5" id="KW-1133">Transmembrane helix</keyword>
<dbReference type="InterPro" id="IPR038770">
    <property type="entry name" value="Na+/solute_symporter_sf"/>
</dbReference>
<evidence type="ECO:0000313" key="6">
    <source>
        <dbReference type="EMBL" id="GGO02528.1"/>
    </source>
</evidence>
<feature type="transmembrane region" description="Helical" evidence="5">
    <location>
        <begin position="86"/>
        <end position="106"/>
    </location>
</feature>
<reference evidence="6" key="2">
    <citation type="submission" date="2020-09" db="EMBL/GenBank/DDBJ databases">
        <authorList>
            <person name="Sun Q."/>
            <person name="Ohkuma M."/>
        </authorList>
    </citation>
    <scope>NUCLEOTIDE SEQUENCE</scope>
    <source>
        <strain evidence="6">JCM 17820</strain>
    </source>
</reference>
<feature type="transmembrane region" description="Helical" evidence="5">
    <location>
        <begin position="213"/>
        <end position="236"/>
    </location>
</feature>
<feature type="transmembrane region" description="Helical" evidence="5">
    <location>
        <begin position="31"/>
        <end position="50"/>
    </location>
</feature>
<dbReference type="PANTHER" id="PTHR10361">
    <property type="entry name" value="SODIUM-BILE ACID COTRANSPORTER"/>
    <property type="match status" value="1"/>
</dbReference>
<feature type="transmembrane region" description="Helical" evidence="5">
    <location>
        <begin position="187"/>
        <end position="207"/>
    </location>
</feature>
<dbReference type="InterPro" id="IPR002657">
    <property type="entry name" value="BilAc:Na_symport/Acr3"/>
</dbReference>
<evidence type="ECO:0000256" key="5">
    <source>
        <dbReference type="SAM" id="Phobius"/>
    </source>
</evidence>
<comment type="caution">
    <text evidence="6">The sequence shown here is derived from an EMBL/GenBank/DDBJ whole genome shotgun (WGS) entry which is preliminary data.</text>
</comment>
<dbReference type="Gene3D" id="1.20.1530.20">
    <property type="match status" value="1"/>
</dbReference>
<dbReference type="EMBL" id="BMOU01000007">
    <property type="protein sequence ID" value="GGO02528.1"/>
    <property type="molecule type" value="Genomic_DNA"/>
</dbReference>
<keyword evidence="7" id="KW-1185">Reference proteome</keyword>
<evidence type="ECO:0000256" key="3">
    <source>
        <dbReference type="ARBA" id="ARBA00022989"/>
    </source>
</evidence>
<proteinExistence type="predicted"/>
<comment type="subcellular location">
    <subcellularLocation>
        <location evidence="1">Membrane</location>
        <topology evidence="1">Multi-pass membrane protein</topology>
    </subcellularLocation>
</comment>
<dbReference type="PANTHER" id="PTHR10361:SF28">
    <property type="entry name" value="P3 PROTEIN-RELATED"/>
    <property type="match status" value="1"/>
</dbReference>
<organism evidence="6 7">
    <name type="scientific">Haloarcula pellucida</name>
    <dbReference type="NCBI Taxonomy" id="1427151"/>
    <lineage>
        <taxon>Archaea</taxon>
        <taxon>Methanobacteriati</taxon>
        <taxon>Methanobacteriota</taxon>
        <taxon>Stenosarchaea group</taxon>
        <taxon>Halobacteria</taxon>
        <taxon>Halobacteriales</taxon>
        <taxon>Haloarculaceae</taxon>
        <taxon>Haloarcula</taxon>
    </lineage>
</organism>
<feature type="transmembrane region" description="Helical" evidence="5">
    <location>
        <begin position="118"/>
        <end position="144"/>
    </location>
</feature>
<name>A0A830GS65_9EURY</name>